<evidence type="ECO:0000313" key="3">
    <source>
        <dbReference type="Proteomes" id="UP000815698"/>
    </source>
</evidence>
<protein>
    <submittedName>
        <fullName evidence="2">Uncharacterized protein</fullName>
    </submittedName>
</protein>
<sequence length="415" mass="43063">MTFDVPEIEDPSIVTSGASEIRTAGESVQQKMRDTSNAWQPISGQYHAPEDGQVHRAMRTPEEMADEIMKSAGKVADGLDTYADKLGPLRTRKTDLENEIKEYEAAKALADPTDAAAQASLAAWELRLQNKCTKLRIDRDAADSSCASSIRNTTESTGAVIGKKLLGAITRGNNVEGAMGALLQFGKLGTDLVKYYSTYFFYTNGSIKIRQGWAPKLLQDIAKKGKFGKGLVKGLTGWDADAVTNGGQFLAKNSPMNPLAKPNSFGGALQAVIGRSMLKLEGKHSRVPHAHSQGLTKAKWGKIAKGAKVASRFGTGISAATTAMDSWQTDSKVHPNMGKVEKGVRAGVSAGGATAGGWAGGKAGAAMGAAIGSFGGPVGTVVGGVAGGIIGGVAGGAAGGWLANKVKDPIGNLFD</sequence>
<name>A0ABN5DMZ1_9MICO</name>
<proteinExistence type="predicted"/>
<dbReference type="RefSeq" id="WP_096882293.1">
    <property type="nucleotide sequence ID" value="NZ_CP023482.1"/>
</dbReference>
<keyword evidence="3" id="KW-1185">Reference proteome</keyword>
<feature type="compositionally biased region" description="Acidic residues" evidence="1">
    <location>
        <begin position="1"/>
        <end position="10"/>
    </location>
</feature>
<dbReference type="Proteomes" id="UP000815698">
    <property type="component" value="Chromosome"/>
</dbReference>
<gene>
    <name evidence="2" type="ORF">COP05_00120</name>
</gene>
<organism evidence="2 3">
    <name type="scientific">Dermabacter jinjuensis</name>
    <dbReference type="NCBI Taxonomy" id="1667168"/>
    <lineage>
        <taxon>Bacteria</taxon>
        <taxon>Bacillati</taxon>
        <taxon>Actinomycetota</taxon>
        <taxon>Actinomycetes</taxon>
        <taxon>Micrococcales</taxon>
        <taxon>Dermabacteraceae</taxon>
        <taxon>Dermabacter</taxon>
    </lineage>
</organism>
<reference evidence="2 3" key="1">
    <citation type="journal article" date="2016" name="Int. J. Syst. Evol. Microbiol.">
        <title>Dermabacter jinjuensis sp. nov., a novel species of the genus Dermabacter isolated from a clinical specimen.</title>
        <authorList>
            <person name="Park Y.K."/>
            <person name="Lee K.M."/>
            <person name="Lee W.K."/>
            <person name="Cho M.J."/>
            <person name="Lee H.S."/>
            <person name="Cho Y.G."/>
            <person name="Lee Y.C."/>
            <person name="Lee W.K."/>
            <person name="Seong W.K."/>
            <person name="Hwang K.J."/>
        </authorList>
    </citation>
    <scope>NUCLEOTIDE SEQUENCE [LARGE SCALE GENOMIC DNA]</scope>
    <source>
        <strain evidence="2 3">32T</strain>
    </source>
</reference>
<evidence type="ECO:0000256" key="1">
    <source>
        <dbReference type="SAM" id="MobiDB-lite"/>
    </source>
</evidence>
<feature type="region of interest" description="Disordered" evidence="1">
    <location>
        <begin position="1"/>
        <end position="34"/>
    </location>
</feature>
<dbReference type="PANTHER" id="PTHR21525">
    <property type="entry name" value="MOTILE SPERM PROTEIN"/>
    <property type="match status" value="1"/>
</dbReference>
<evidence type="ECO:0000313" key="2">
    <source>
        <dbReference type="EMBL" id="ATH95684.1"/>
    </source>
</evidence>
<dbReference type="PANTHER" id="PTHR21525:SF9">
    <property type="entry name" value="CHANNEL_COLICIN DOMAIN-CONTAINING PROTEIN"/>
    <property type="match status" value="1"/>
</dbReference>
<accession>A0ABN5DMZ1</accession>
<dbReference type="EMBL" id="CP023482">
    <property type="protein sequence ID" value="ATH95684.1"/>
    <property type="molecule type" value="Genomic_DNA"/>
</dbReference>